<dbReference type="AlphaFoldDB" id="A0A1Z5TAI2"/>
<accession>A0A1Z5TAI2</accession>
<evidence type="ECO:0000313" key="2">
    <source>
        <dbReference type="Proteomes" id="UP000194280"/>
    </source>
</evidence>
<keyword evidence="2" id="KW-1185">Reference proteome</keyword>
<comment type="caution">
    <text evidence="1">The sequence shown here is derived from an EMBL/GenBank/DDBJ whole genome shotgun (WGS) entry which is preliminary data.</text>
</comment>
<dbReference type="InParanoid" id="A0A1Z5TAI2"/>
<proteinExistence type="predicted"/>
<sequence length="65" mass="7308">MSKDIFYPDAEYMDYHSGVKIPKLACLKPGVGDHNNSLRSLARNISDERSIRGVPSTGHRCYLKV</sequence>
<organism evidence="1 2">
    <name type="scientific">Hortaea werneckii EXF-2000</name>
    <dbReference type="NCBI Taxonomy" id="1157616"/>
    <lineage>
        <taxon>Eukaryota</taxon>
        <taxon>Fungi</taxon>
        <taxon>Dikarya</taxon>
        <taxon>Ascomycota</taxon>
        <taxon>Pezizomycotina</taxon>
        <taxon>Dothideomycetes</taxon>
        <taxon>Dothideomycetidae</taxon>
        <taxon>Mycosphaerellales</taxon>
        <taxon>Teratosphaeriaceae</taxon>
        <taxon>Hortaea</taxon>
    </lineage>
</organism>
<reference evidence="1 2" key="1">
    <citation type="submission" date="2017-01" db="EMBL/GenBank/DDBJ databases">
        <title>The recent genome duplication of the halophilic yeast Hortaea werneckii: insights from long-read sequencing.</title>
        <authorList>
            <person name="Sinha S."/>
            <person name="Flibotte S."/>
            <person name="Neira M."/>
            <person name="Lenassi M."/>
            <person name="Gostincar C."/>
            <person name="Stajich J.E."/>
            <person name="Nislow C.E."/>
        </authorList>
    </citation>
    <scope>NUCLEOTIDE SEQUENCE [LARGE SCALE GENOMIC DNA]</scope>
    <source>
        <strain evidence="1 2">EXF-2000</strain>
    </source>
</reference>
<name>A0A1Z5TAI2_HORWE</name>
<gene>
    <name evidence="1" type="ORF">BTJ68_06982</name>
</gene>
<dbReference type="Proteomes" id="UP000194280">
    <property type="component" value="Unassembled WGS sequence"/>
</dbReference>
<dbReference type="VEuPathDB" id="FungiDB:BTJ68_06982"/>
<protein>
    <submittedName>
        <fullName evidence="1">Uncharacterized protein</fullName>
    </submittedName>
</protein>
<dbReference type="EMBL" id="MUNK01000082">
    <property type="protein sequence ID" value="OTA33022.1"/>
    <property type="molecule type" value="Genomic_DNA"/>
</dbReference>
<evidence type="ECO:0000313" key="1">
    <source>
        <dbReference type="EMBL" id="OTA33022.1"/>
    </source>
</evidence>